<feature type="region of interest" description="Disordered" evidence="1">
    <location>
        <begin position="237"/>
        <end position="259"/>
    </location>
</feature>
<dbReference type="AlphaFoldDB" id="A0A9J7DYP8"/>
<protein>
    <submittedName>
        <fullName evidence="3">Uncharacterized protein LOC111351157 isoform X2</fullName>
    </submittedName>
</protein>
<dbReference type="RefSeq" id="XP_022818722.1">
    <property type="nucleotide sequence ID" value="XM_022962954.1"/>
</dbReference>
<name>A0A9J7DYP8_SPOLT</name>
<evidence type="ECO:0000313" key="3">
    <source>
        <dbReference type="RefSeq" id="XP_022818722.1"/>
    </source>
</evidence>
<proteinExistence type="predicted"/>
<evidence type="ECO:0000256" key="1">
    <source>
        <dbReference type="SAM" id="MobiDB-lite"/>
    </source>
</evidence>
<gene>
    <name evidence="3" type="primary">LOC111351157</name>
</gene>
<feature type="compositionally biased region" description="Low complexity" evidence="1">
    <location>
        <begin position="199"/>
        <end position="211"/>
    </location>
</feature>
<evidence type="ECO:0000313" key="2">
    <source>
        <dbReference type="Proteomes" id="UP000301870"/>
    </source>
</evidence>
<sequence length="259" mass="28393">MLMNFMYIFNFRLIICDITEMPIGEGLETSLHPKRMRVWQPSRPQTAPTSAPTASAPSTPSGSSTMVSRESQSPVLVMPPSLAMFVECGLSGLSTPSGSSTMVLCEGPSPVLEMPPSPAMIVECGQLVLSTPSWSPMVRSCPRSRQNLNDNNIDFALHHGSDPSSDESDDKVVSPLIPRDFRSTLETPMDDHDVPPQTPTNNNTPATASTSSAVVDVASAETHQPNSFYQFDWKTFPNRQIPPESRRETFFESYGAQRK</sequence>
<feature type="compositionally biased region" description="Low complexity" evidence="1">
    <location>
        <begin position="41"/>
        <end position="65"/>
    </location>
</feature>
<feature type="region of interest" description="Disordered" evidence="1">
    <location>
        <begin position="38"/>
        <end position="73"/>
    </location>
</feature>
<accession>A0A9J7DYP8</accession>
<keyword evidence="2" id="KW-1185">Reference proteome</keyword>
<dbReference type="Proteomes" id="UP000301870">
    <property type="component" value="Chromosome 12"/>
</dbReference>
<organism evidence="2 3">
    <name type="scientific">Spodoptera litura</name>
    <name type="common">Asian cotton leafworm</name>
    <dbReference type="NCBI Taxonomy" id="69820"/>
    <lineage>
        <taxon>Eukaryota</taxon>
        <taxon>Metazoa</taxon>
        <taxon>Ecdysozoa</taxon>
        <taxon>Arthropoda</taxon>
        <taxon>Hexapoda</taxon>
        <taxon>Insecta</taxon>
        <taxon>Pterygota</taxon>
        <taxon>Neoptera</taxon>
        <taxon>Endopterygota</taxon>
        <taxon>Lepidoptera</taxon>
        <taxon>Glossata</taxon>
        <taxon>Ditrysia</taxon>
        <taxon>Noctuoidea</taxon>
        <taxon>Noctuidae</taxon>
        <taxon>Amphipyrinae</taxon>
        <taxon>Spodoptera</taxon>
    </lineage>
</organism>
<dbReference type="GeneID" id="111351157"/>
<reference evidence="3" key="1">
    <citation type="submission" date="2025-08" db="UniProtKB">
        <authorList>
            <consortium name="RefSeq"/>
        </authorList>
    </citation>
    <scope>IDENTIFICATION</scope>
    <source>
        <strain evidence="3">Ishihara</strain>
        <tissue evidence="3">Whole body</tissue>
    </source>
</reference>
<feature type="compositionally biased region" description="Basic and acidic residues" evidence="1">
    <location>
        <begin position="179"/>
        <end position="194"/>
    </location>
</feature>
<feature type="region of interest" description="Disordered" evidence="1">
    <location>
        <begin position="153"/>
        <end position="211"/>
    </location>
</feature>